<evidence type="ECO:0000313" key="3">
    <source>
        <dbReference type="Proteomes" id="UP001597138"/>
    </source>
</evidence>
<dbReference type="Pfam" id="PF13276">
    <property type="entry name" value="HTH_21"/>
    <property type="match status" value="1"/>
</dbReference>
<dbReference type="RefSeq" id="WP_379814488.1">
    <property type="nucleotide sequence ID" value="NZ_JBHUDZ010000012.1"/>
</dbReference>
<dbReference type="InterPro" id="IPR012337">
    <property type="entry name" value="RNaseH-like_sf"/>
</dbReference>
<keyword evidence="3" id="KW-1185">Reference proteome</keyword>
<dbReference type="Proteomes" id="UP001597138">
    <property type="component" value="Unassembled WGS sequence"/>
</dbReference>
<dbReference type="SUPFAM" id="SSF46689">
    <property type="entry name" value="Homeodomain-like"/>
    <property type="match status" value="1"/>
</dbReference>
<dbReference type="InterPro" id="IPR001584">
    <property type="entry name" value="Integrase_cat-core"/>
</dbReference>
<dbReference type="PANTHER" id="PTHR46889:SF4">
    <property type="entry name" value="TRANSPOSASE INSO FOR INSERTION SEQUENCE ELEMENT IS911B-RELATED"/>
    <property type="match status" value="1"/>
</dbReference>
<dbReference type="SUPFAM" id="SSF53098">
    <property type="entry name" value="Ribonuclease H-like"/>
    <property type="match status" value="1"/>
</dbReference>
<dbReference type="InterPro" id="IPR025948">
    <property type="entry name" value="HTH-like_dom"/>
</dbReference>
<dbReference type="PANTHER" id="PTHR46889">
    <property type="entry name" value="TRANSPOSASE INSF FOR INSERTION SEQUENCE IS3B-RELATED"/>
    <property type="match status" value="1"/>
</dbReference>
<proteinExistence type="predicted"/>
<dbReference type="InterPro" id="IPR009057">
    <property type="entry name" value="Homeodomain-like_sf"/>
</dbReference>
<evidence type="ECO:0000259" key="1">
    <source>
        <dbReference type="PROSITE" id="PS50994"/>
    </source>
</evidence>
<dbReference type="Gene3D" id="3.30.420.10">
    <property type="entry name" value="Ribonuclease H-like superfamily/Ribonuclease H"/>
    <property type="match status" value="1"/>
</dbReference>
<accession>A0ABW4HF52</accession>
<sequence length="366" mass="43082">MVKRKIYDRDFKVNAVKLTLKTNGFKVAEELGIAKTNIYRWQAELKKYGTDSFCGGGHFRTSEQQRYSDLKRTLRKELKYAELQIEIFRSASKYIIEGKPMIFHFIEKNLDRYPLWQMCKVLGIRMLTYYRWRDKIFSPTQLQKALIEKEITSIFYEYKGRYGNGKISAELQSRGFTLNKYSVADYMKKTGLVSKLSSRHKLSGSSFIPHNPYIFPNVLNREFKADEPSQVWVSGMTRLEILKGLLFLTIIIDLFDRKIIGWNLSEGLTIKETSIPAWEMALRNRKTKKGLIFHSDRGIQYANKMFTRKLDYKHITRSMSRKGNHLDNEIPNSFFISLKSELANLNMHLTKQQMEEKISEYIENLH</sequence>
<gene>
    <name evidence="2" type="ORF">ACFSC2_15430</name>
</gene>
<evidence type="ECO:0000313" key="2">
    <source>
        <dbReference type="EMBL" id="MFD1604133.1"/>
    </source>
</evidence>
<dbReference type="InterPro" id="IPR036397">
    <property type="entry name" value="RNaseH_sf"/>
</dbReference>
<feature type="domain" description="Integrase catalytic" evidence="1">
    <location>
        <begin position="224"/>
        <end position="366"/>
    </location>
</feature>
<comment type="caution">
    <text evidence="2">The sequence shown here is derived from an EMBL/GenBank/DDBJ whole genome shotgun (WGS) entry which is preliminary data.</text>
</comment>
<dbReference type="InterPro" id="IPR048020">
    <property type="entry name" value="Transpos_IS3"/>
</dbReference>
<organism evidence="2 3">
    <name type="scientific">Flavobacterium artemisiae</name>
    <dbReference type="NCBI Taxonomy" id="2126556"/>
    <lineage>
        <taxon>Bacteria</taxon>
        <taxon>Pseudomonadati</taxon>
        <taxon>Bacteroidota</taxon>
        <taxon>Flavobacteriia</taxon>
        <taxon>Flavobacteriales</taxon>
        <taxon>Flavobacteriaceae</taxon>
        <taxon>Flavobacterium</taxon>
    </lineage>
</organism>
<protein>
    <submittedName>
        <fullName evidence="2">IS3 family transposase</fullName>
    </submittedName>
</protein>
<dbReference type="InterPro" id="IPR050900">
    <property type="entry name" value="Transposase_IS3/IS150/IS904"/>
</dbReference>
<reference evidence="3" key="1">
    <citation type="journal article" date="2019" name="Int. J. Syst. Evol. Microbiol.">
        <title>The Global Catalogue of Microorganisms (GCM) 10K type strain sequencing project: providing services to taxonomists for standard genome sequencing and annotation.</title>
        <authorList>
            <consortium name="The Broad Institute Genomics Platform"/>
            <consortium name="The Broad Institute Genome Sequencing Center for Infectious Disease"/>
            <person name="Wu L."/>
            <person name="Ma J."/>
        </authorList>
    </citation>
    <scope>NUCLEOTIDE SEQUENCE [LARGE SCALE GENOMIC DNA]</scope>
    <source>
        <strain evidence="3">CCUG 70865</strain>
    </source>
</reference>
<dbReference type="NCBIfam" id="NF033516">
    <property type="entry name" value="transpos_IS3"/>
    <property type="match status" value="1"/>
</dbReference>
<dbReference type="EMBL" id="JBHUDZ010000012">
    <property type="protein sequence ID" value="MFD1604133.1"/>
    <property type="molecule type" value="Genomic_DNA"/>
</dbReference>
<name>A0ABW4HF52_9FLAO</name>
<dbReference type="Pfam" id="PF00665">
    <property type="entry name" value="rve"/>
    <property type="match status" value="1"/>
</dbReference>
<dbReference type="PROSITE" id="PS50994">
    <property type="entry name" value="INTEGRASE"/>
    <property type="match status" value="1"/>
</dbReference>